<dbReference type="PANTHER" id="PTHR37512">
    <property type="entry name" value="TRIFUNCTIONAL NAD BIOSYNTHESIS/REGULATOR PROTEIN NADR"/>
    <property type="match status" value="1"/>
</dbReference>
<comment type="caution">
    <text evidence="2">The sequence shown here is derived from an EMBL/GenBank/DDBJ whole genome shotgun (WGS) entry which is preliminary data.</text>
</comment>
<dbReference type="InterPro" id="IPR038727">
    <property type="entry name" value="NadR/Ttd14_AAA_dom"/>
</dbReference>
<dbReference type="InterPro" id="IPR027417">
    <property type="entry name" value="P-loop_NTPase"/>
</dbReference>
<feature type="domain" description="NadR/Ttd14 AAA" evidence="1">
    <location>
        <begin position="6"/>
        <end position="160"/>
    </location>
</feature>
<dbReference type="Pfam" id="PF13521">
    <property type="entry name" value="AAA_28"/>
    <property type="match status" value="1"/>
</dbReference>
<evidence type="ECO:0000259" key="1">
    <source>
        <dbReference type="Pfam" id="PF13521"/>
    </source>
</evidence>
<dbReference type="SUPFAM" id="SSF52540">
    <property type="entry name" value="P-loop containing nucleoside triphosphate hydrolases"/>
    <property type="match status" value="1"/>
</dbReference>
<evidence type="ECO:0000313" key="2">
    <source>
        <dbReference type="EMBL" id="MDN4164476.1"/>
    </source>
</evidence>
<sequence>MDKLIKVAITGPESTGKSYLAKALAKHYATQWVPEFARQYLETLGRPYAYSDILTMAQGQKKEEIRLGAKANSLLFCDTELINHKIWSLHKYGRVDEWIEASIRTQPYDVYLLCDIDMPWEPDPLRENPDERFFFFHWFQKEIKVLEKPFYTISGMGAQRVQRAIDAIDDFLARRKA</sequence>
<keyword evidence="2" id="KW-0547">Nucleotide-binding</keyword>
<dbReference type="EMBL" id="JAUHJS010000002">
    <property type="protein sequence ID" value="MDN4164476.1"/>
    <property type="molecule type" value="Genomic_DNA"/>
</dbReference>
<dbReference type="RefSeq" id="WP_320003005.1">
    <property type="nucleotide sequence ID" value="NZ_JAUHJS010000002.1"/>
</dbReference>
<organism evidence="2 3">
    <name type="scientific">Shiella aurantiaca</name>
    <dbReference type="NCBI Taxonomy" id="3058365"/>
    <lineage>
        <taxon>Bacteria</taxon>
        <taxon>Pseudomonadati</taxon>
        <taxon>Bacteroidota</taxon>
        <taxon>Cytophagia</taxon>
        <taxon>Cytophagales</taxon>
        <taxon>Shiellaceae</taxon>
        <taxon>Shiella</taxon>
    </lineage>
</organism>
<protein>
    <submittedName>
        <fullName evidence="2">ATP-binding protein</fullName>
    </submittedName>
</protein>
<accession>A0ABT8F202</accession>
<dbReference type="InterPro" id="IPR052735">
    <property type="entry name" value="NAD_biosynth-regulator"/>
</dbReference>
<keyword evidence="2" id="KW-0067">ATP-binding</keyword>
<proteinExistence type="predicted"/>
<evidence type="ECO:0000313" key="3">
    <source>
        <dbReference type="Proteomes" id="UP001168552"/>
    </source>
</evidence>
<dbReference type="Gene3D" id="3.40.50.300">
    <property type="entry name" value="P-loop containing nucleotide triphosphate hydrolases"/>
    <property type="match status" value="1"/>
</dbReference>
<dbReference type="Proteomes" id="UP001168552">
    <property type="component" value="Unassembled WGS sequence"/>
</dbReference>
<keyword evidence="3" id="KW-1185">Reference proteome</keyword>
<reference evidence="2" key="1">
    <citation type="submission" date="2023-06" db="EMBL/GenBank/DDBJ databases">
        <title>Cytophagales bacterium Strain LB-30, isolated from soil.</title>
        <authorList>
            <person name="Liu B."/>
        </authorList>
    </citation>
    <scope>NUCLEOTIDE SEQUENCE</scope>
    <source>
        <strain evidence="2">LB-30</strain>
    </source>
</reference>
<name>A0ABT8F202_9BACT</name>
<dbReference type="GO" id="GO:0005524">
    <property type="term" value="F:ATP binding"/>
    <property type="evidence" value="ECO:0007669"/>
    <property type="project" value="UniProtKB-KW"/>
</dbReference>
<dbReference type="PANTHER" id="PTHR37512:SF1">
    <property type="entry name" value="NADR_TTD14 AAA DOMAIN-CONTAINING PROTEIN"/>
    <property type="match status" value="1"/>
</dbReference>
<gene>
    <name evidence="2" type="ORF">QWY31_03130</name>
</gene>